<reference evidence="4" key="1">
    <citation type="journal article" date="2019" name="Int. J. Syst. Evol. Microbiol.">
        <title>The Global Catalogue of Microorganisms (GCM) 10K type strain sequencing project: providing services to taxonomists for standard genome sequencing and annotation.</title>
        <authorList>
            <consortium name="The Broad Institute Genomics Platform"/>
            <consortium name="The Broad Institute Genome Sequencing Center for Infectious Disease"/>
            <person name="Wu L."/>
            <person name="Ma J."/>
        </authorList>
    </citation>
    <scope>NUCLEOTIDE SEQUENCE [LARGE SCALE GENOMIC DNA]</scope>
    <source>
        <strain evidence="4">TISTR 1827</strain>
    </source>
</reference>
<dbReference type="Proteomes" id="UP001597493">
    <property type="component" value="Unassembled WGS sequence"/>
</dbReference>
<dbReference type="InterPro" id="IPR029039">
    <property type="entry name" value="Flavoprotein-like_sf"/>
</dbReference>
<dbReference type="EC" id="1.-.-.-" evidence="3"/>
<protein>
    <submittedName>
        <fullName evidence="3">NAD(P)H-dependent oxidoreductase</fullName>
        <ecNumber evidence="3">1.-.-.-</ecNumber>
        <ecNumber evidence="3">1.6.99.-</ecNumber>
    </submittedName>
</protein>
<dbReference type="RefSeq" id="WP_379276650.1">
    <property type="nucleotide sequence ID" value="NZ_JBHUGT010000021.1"/>
</dbReference>
<dbReference type="EMBL" id="JBHUMY010000027">
    <property type="protein sequence ID" value="MFD2662411.1"/>
    <property type="molecule type" value="Genomic_DNA"/>
</dbReference>
<dbReference type="GO" id="GO:0016491">
    <property type="term" value="F:oxidoreductase activity"/>
    <property type="evidence" value="ECO:0007669"/>
    <property type="project" value="UniProtKB-KW"/>
</dbReference>
<evidence type="ECO:0000259" key="2">
    <source>
        <dbReference type="Pfam" id="PF02525"/>
    </source>
</evidence>
<dbReference type="PANTHER" id="PTHR47307">
    <property type="entry name" value="GLUTATHIONE-REGULATED POTASSIUM-EFFLUX SYSTEM ANCILLARY PROTEIN KEFG"/>
    <property type="match status" value="1"/>
</dbReference>
<dbReference type="Gene3D" id="3.40.50.360">
    <property type="match status" value="1"/>
</dbReference>
<dbReference type="PANTHER" id="PTHR47307:SF1">
    <property type="entry name" value="GLUTATHIONE-REGULATED POTASSIUM-EFFLUX SYSTEM ANCILLARY PROTEIN KEFG"/>
    <property type="match status" value="1"/>
</dbReference>
<dbReference type="EC" id="1.6.99.-" evidence="3"/>
<comment type="caution">
    <text evidence="3">The sequence shown here is derived from an EMBL/GenBank/DDBJ whole genome shotgun (WGS) entry which is preliminary data.</text>
</comment>
<dbReference type="SUPFAM" id="SSF52218">
    <property type="entry name" value="Flavoproteins"/>
    <property type="match status" value="1"/>
</dbReference>
<organism evidence="3 4">
    <name type="scientific">Paenibacillus thailandensis</name>
    <dbReference type="NCBI Taxonomy" id="393250"/>
    <lineage>
        <taxon>Bacteria</taxon>
        <taxon>Bacillati</taxon>
        <taxon>Bacillota</taxon>
        <taxon>Bacilli</taxon>
        <taxon>Bacillales</taxon>
        <taxon>Paenibacillaceae</taxon>
        <taxon>Paenibacillus</taxon>
    </lineage>
</organism>
<sequence>MKTLVIVTHPSIETSVVNKRWVEELRKYPEKYTVHELHKVYPDGKIDVEQEQKWVESHDNLILQFPIYWFNCPPLLKKWLDDVLAYGWAYGSNGGDKLKNRKVALGVSAGIKEENYRATGRYRYTLEQILVPFETTFLYCKANYRSFFAFYGMENEPGDNVPGMENETSESQLDRSARNYLNFIDNL</sequence>
<keyword evidence="1 3" id="KW-0560">Oxidoreductase</keyword>
<dbReference type="InterPro" id="IPR046980">
    <property type="entry name" value="KefG/KefF"/>
</dbReference>
<keyword evidence="4" id="KW-1185">Reference proteome</keyword>
<feature type="domain" description="Flavodoxin-like fold" evidence="2">
    <location>
        <begin position="1"/>
        <end position="158"/>
    </location>
</feature>
<gene>
    <name evidence="3" type="ORF">ACFSW5_19330</name>
</gene>
<proteinExistence type="predicted"/>
<name>A0ABW5R277_9BACL</name>
<evidence type="ECO:0000313" key="4">
    <source>
        <dbReference type="Proteomes" id="UP001597493"/>
    </source>
</evidence>
<evidence type="ECO:0000256" key="1">
    <source>
        <dbReference type="ARBA" id="ARBA00023002"/>
    </source>
</evidence>
<accession>A0ABW5R277</accession>
<evidence type="ECO:0000313" key="3">
    <source>
        <dbReference type="EMBL" id="MFD2662411.1"/>
    </source>
</evidence>
<dbReference type="InterPro" id="IPR003680">
    <property type="entry name" value="Flavodoxin_fold"/>
</dbReference>
<dbReference type="Pfam" id="PF02525">
    <property type="entry name" value="Flavodoxin_2"/>
    <property type="match status" value="1"/>
</dbReference>